<gene>
    <name evidence="1" type="ORF">VAPA_1c44710</name>
</gene>
<evidence type="ECO:0000313" key="2">
    <source>
        <dbReference type="Proteomes" id="UP000016223"/>
    </source>
</evidence>
<reference evidence="1 2" key="1">
    <citation type="submission" date="2012-10" db="EMBL/GenBank/DDBJ databases">
        <title>Genome sequence of Variovorax paradoxus B4.</title>
        <authorList>
            <person name="Schuldes J."/>
            <person name="Brandt U."/>
            <person name="Hiessl S."/>
            <person name="Wuebbeler J.H."/>
            <person name="Thuermer A."/>
            <person name="Steinbuechel A."/>
            <person name="Daniel R."/>
        </authorList>
    </citation>
    <scope>NUCLEOTIDE SEQUENCE [LARGE SCALE GENOMIC DNA]</scope>
    <source>
        <strain evidence="1 2">B4</strain>
    </source>
</reference>
<organism evidence="1 2">
    <name type="scientific">Variovorax paradoxus B4</name>
    <dbReference type="NCBI Taxonomy" id="1246301"/>
    <lineage>
        <taxon>Bacteria</taxon>
        <taxon>Pseudomonadati</taxon>
        <taxon>Pseudomonadota</taxon>
        <taxon>Betaproteobacteria</taxon>
        <taxon>Burkholderiales</taxon>
        <taxon>Comamonadaceae</taxon>
        <taxon>Variovorax</taxon>
    </lineage>
</organism>
<dbReference type="PATRIC" id="fig|1246301.3.peg.4512"/>
<accession>T1XGT4</accession>
<dbReference type="HOGENOM" id="CLU_2385284_0_0_4"/>
<evidence type="ECO:0000313" key="1">
    <source>
        <dbReference type="EMBL" id="AGU51544.1"/>
    </source>
</evidence>
<dbReference type="AlphaFoldDB" id="T1XGT4"/>
<dbReference type="RefSeq" id="WP_021008986.1">
    <property type="nucleotide sequence ID" value="NC_022247.1"/>
</dbReference>
<proteinExistence type="predicted"/>
<sequence>MQTSETHALHAAAAPGAPTLGERIDAIEKFLEQLVVLLEVEPDLSRANIAAWLEIVGASARAHGLQTPRQQAAMELLCSRVLAPSFELVQSCSR</sequence>
<dbReference type="Proteomes" id="UP000016223">
    <property type="component" value="Chromosome 1"/>
</dbReference>
<name>T1XGT4_VARPD</name>
<dbReference type="OrthoDB" id="9958614at2"/>
<protein>
    <submittedName>
        <fullName evidence="1">Uncharacterized protein</fullName>
    </submittedName>
</protein>
<dbReference type="EMBL" id="CP003911">
    <property type="protein sequence ID" value="AGU51544.1"/>
    <property type="molecule type" value="Genomic_DNA"/>
</dbReference>
<dbReference type="KEGG" id="vpd:VAPA_1c44710"/>